<evidence type="ECO:0000313" key="1">
    <source>
        <dbReference type="EMBL" id="ATX75589.1"/>
    </source>
</evidence>
<dbReference type="AlphaFoldDB" id="A0A2K8KNC2"/>
<dbReference type="RefSeq" id="WP_100255983.1">
    <property type="nucleotide sequence ID" value="NZ_CP011797.1"/>
</dbReference>
<gene>
    <name evidence="1" type="primary">pilV</name>
    <name evidence="1" type="ORF">REIFOR_00414</name>
</gene>
<keyword evidence="2" id="KW-1185">Reference proteome</keyword>
<sequence>MNRFASALPMPFARAPRAQAGATMIEVLVAILIFSIGLLGVASTQTVGLSNTQSALHRSYAAQLSYELVDIIRANPIEARNTASIFASYDTEVSASVPTTVANCLQVSGSCSTDEMAKTALAQWTARLQSALPEGEAELSLSGDIFELRIRWADYRNDQIQQALNDADADIASKDIDKIADRITEFRI</sequence>
<dbReference type="KEGG" id="rfo:REIFOR_00414"/>
<name>A0A2K8KNC2_9GAMM</name>
<dbReference type="InterPro" id="IPR012902">
    <property type="entry name" value="N_methyl_site"/>
</dbReference>
<accession>A0A2K8KNC2</accession>
<protein>
    <submittedName>
        <fullName evidence="1">Type IV fimbrial biogenesis protein PilV</fullName>
    </submittedName>
</protein>
<organism evidence="1 2">
    <name type="scientific">Reinekea forsetii</name>
    <dbReference type="NCBI Taxonomy" id="1336806"/>
    <lineage>
        <taxon>Bacteria</taxon>
        <taxon>Pseudomonadati</taxon>
        <taxon>Pseudomonadota</taxon>
        <taxon>Gammaproteobacteria</taxon>
        <taxon>Oceanospirillales</taxon>
        <taxon>Saccharospirillaceae</taxon>
        <taxon>Reinekea</taxon>
    </lineage>
</organism>
<dbReference type="OrthoDB" id="7031035at2"/>
<dbReference type="InterPro" id="IPR013362">
    <property type="entry name" value="Pilus_4_PilV"/>
</dbReference>
<proteinExistence type="predicted"/>
<dbReference type="EMBL" id="CP011797">
    <property type="protein sequence ID" value="ATX75589.1"/>
    <property type="molecule type" value="Genomic_DNA"/>
</dbReference>
<dbReference type="Pfam" id="PF07963">
    <property type="entry name" value="N_methyl"/>
    <property type="match status" value="1"/>
</dbReference>
<evidence type="ECO:0000313" key="2">
    <source>
        <dbReference type="Proteomes" id="UP000229757"/>
    </source>
</evidence>
<dbReference type="NCBIfam" id="TIGR02523">
    <property type="entry name" value="type_IV_pilV"/>
    <property type="match status" value="1"/>
</dbReference>
<dbReference type="NCBIfam" id="TIGR02532">
    <property type="entry name" value="IV_pilin_GFxxxE"/>
    <property type="match status" value="1"/>
</dbReference>
<dbReference type="Proteomes" id="UP000229757">
    <property type="component" value="Chromosome"/>
</dbReference>
<reference evidence="1 2" key="1">
    <citation type="journal article" date="2017" name="Environ. Microbiol.">
        <title>Genomic and physiological analyses of 'Reinekea forsetii' reveal a versatile opportunistic lifestyle during spring algae blooms.</title>
        <authorList>
            <person name="Avci B."/>
            <person name="Hahnke R.L."/>
            <person name="Chafee M."/>
            <person name="Fischer T."/>
            <person name="Gruber-Vodicka H."/>
            <person name="Tegetmeyer H.E."/>
            <person name="Harder J."/>
            <person name="Fuchs B.M."/>
            <person name="Amann R.I."/>
            <person name="Teeling H."/>
        </authorList>
    </citation>
    <scope>NUCLEOTIDE SEQUENCE [LARGE SCALE GENOMIC DNA]</scope>
    <source>
        <strain evidence="1 2">Hel1_31_D35</strain>
    </source>
</reference>